<dbReference type="AlphaFoldDB" id="A0A5B8CEN8"/>
<comment type="subcellular location">
    <subcellularLocation>
        <location evidence="1 11">Cell outer membrane</location>
        <topology evidence="1 11">Multi-pass membrane protein</topology>
    </subcellularLocation>
</comment>
<evidence type="ECO:0000256" key="4">
    <source>
        <dbReference type="ARBA" id="ARBA00022496"/>
    </source>
</evidence>
<evidence type="ECO:0000256" key="9">
    <source>
        <dbReference type="ARBA" id="ARBA00023136"/>
    </source>
</evidence>
<protein>
    <submittedName>
        <fullName evidence="15">TonB-dependent receptor</fullName>
    </submittedName>
</protein>
<feature type="domain" description="TonB-dependent receptor plug" evidence="14">
    <location>
        <begin position="82"/>
        <end position="188"/>
    </location>
</feature>
<dbReference type="GO" id="GO:0009279">
    <property type="term" value="C:cell outer membrane"/>
    <property type="evidence" value="ECO:0007669"/>
    <property type="project" value="UniProtKB-SubCell"/>
</dbReference>
<evidence type="ECO:0000313" key="15">
    <source>
        <dbReference type="EMBL" id="QDC37763.1"/>
    </source>
</evidence>
<keyword evidence="6" id="KW-0408">Iron</keyword>
<dbReference type="PANTHER" id="PTHR32552:SF81">
    <property type="entry name" value="TONB-DEPENDENT OUTER MEMBRANE RECEPTOR"/>
    <property type="match status" value="1"/>
</dbReference>
<dbReference type="CDD" id="cd01347">
    <property type="entry name" value="ligand_gated_channel"/>
    <property type="match status" value="1"/>
</dbReference>
<dbReference type="SUPFAM" id="SSF56935">
    <property type="entry name" value="Porins"/>
    <property type="match status" value="1"/>
</dbReference>
<keyword evidence="4" id="KW-0410">Iron transport</keyword>
<dbReference type="GO" id="GO:0006826">
    <property type="term" value="P:iron ion transport"/>
    <property type="evidence" value="ECO:0007669"/>
    <property type="project" value="UniProtKB-KW"/>
</dbReference>
<dbReference type="KEGG" id="sufl:FIL70_11540"/>
<keyword evidence="10 11" id="KW-0998">Cell outer membrane</keyword>
<evidence type="ECO:0000259" key="14">
    <source>
        <dbReference type="Pfam" id="PF07715"/>
    </source>
</evidence>
<keyword evidence="8 12" id="KW-0798">TonB box</keyword>
<comment type="similarity">
    <text evidence="11 12">Belongs to the TonB-dependent receptor family.</text>
</comment>
<evidence type="ECO:0000256" key="3">
    <source>
        <dbReference type="ARBA" id="ARBA00022452"/>
    </source>
</evidence>
<dbReference type="InterPro" id="IPR036942">
    <property type="entry name" value="Beta-barrel_TonB_sf"/>
</dbReference>
<proteinExistence type="inferred from homology"/>
<evidence type="ECO:0000256" key="10">
    <source>
        <dbReference type="ARBA" id="ARBA00023237"/>
    </source>
</evidence>
<keyword evidence="3 11" id="KW-1134">Transmembrane beta strand</keyword>
<dbReference type="PROSITE" id="PS52016">
    <property type="entry name" value="TONB_DEPENDENT_REC_3"/>
    <property type="match status" value="1"/>
</dbReference>
<keyword evidence="15" id="KW-0675">Receptor</keyword>
<dbReference type="EMBL" id="CP041016">
    <property type="protein sequence ID" value="QDC37763.1"/>
    <property type="molecule type" value="Genomic_DNA"/>
</dbReference>
<evidence type="ECO:0000256" key="7">
    <source>
        <dbReference type="ARBA" id="ARBA00023065"/>
    </source>
</evidence>
<keyword evidence="5 11" id="KW-0812">Transmembrane</keyword>
<evidence type="ECO:0000256" key="2">
    <source>
        <dbReference type="ARBA" id="ARBA00022448"/>
    </source>
</evidence>
<name>A0A5B8CEN8_SPHSA</name>
<evidence type="ECO:0000256" key="8">
    <source>
        <dbReference type="ARBA" id="ARBA00023077"/>
    </source>
</evidence>
<evidence type="ECO:0000256" key="5">
    <source>
        <dbReference type="ARBA" id="ARBA00022692"/>
    </source>
</evidence>
<dbReference type="PANTHER" id="PTHR32552">
    <property type="entry name" value="FERRICHROME IRON RECEPTOR-RELATED"/>
    <property type="match status" value="1"/>
</dbReference>
<dbReference type="Gene3D" id="2.40.170.20">
    <property type="entry name" value="TonB-dependent receptor, beta-barrel domain"/>
    <property type="match status" value="1"/>
</dbReference>
<sequence length="788" mass="85844">MAAFHLISCSRPNGEQQAQGEAIMKSLLHARPVICALGIYALGAMGTSAYAQAEGSEASVAEETLSVGEIIVTASKREQSINKVGAPITAMSGDALQERTVVSAADLASVVPGLNYSPTDTGSTVFTLRGVGYTDSTLSAYPDVTVYLDQVPLPFPLIAGLANFDVSRVEVLKGPQGTLFGANATGGAINYIANKPTSHLSGGVTLNYGRFNDLMVDANISGPLSQDLLFRVAGRVHQSDDWQYSYTRDDTTARTSNWALRTLLNWTPTDRLTFDLNVNGWQDKSTYQQPQFFEFDIKFPFAAQPYELNYPTAPNNARAADWVQHLPLRNNTWLFQASLQTRYMLTDDITLTSLSSYIHAKQDAVPQQGGANFENSVYGSNGTFDDYFQELRLDNGSAGTFRWTLGLNYAQDDVSEGHQAWFAENSAGIVLSTSGDKSSLDQDTKNYAAFGAVEYDVGDYITLKGGLRYTETKRVGYACTIDPGDGTLNALFNLLQSKVLQQGDCISINPATGMSEPVSGTIKEDNLSYRAGIDFKVARDVLLYVNTSRGYKAGGFPSVDASTTLQYLPVKQESVTNYEGGIKARLFDRKVLFNGAVFYYKYKDKQLRSKIIDPVYGALTNTVNVPKSHIFGLEAELSTAPLDGFSFNLSGTYLDAKIDEFVGVNAGGIAGDFAGTRMPFAPKFSINAGIGYETPITDNLKLNLAADLAYRSKTNVLVGGTPSFDLPSYTTLDLRAGVETEDGKWKAFIYGKNVTNEFYLTNVVQQYDLNNRITGMPVTYGISISRKF</sequence>
<keyword evidence="7" id="KW-0406">Ion transport</keyword>
<reference evidence="15 16" key="1">
    <citation type="submission" date="2019-06" db="EMBL/GenBank/DDBJ databases">
        <title>Genome organization and adaptive potential of archetypical organophosphate degarding Sphingobium fuliginis ATCC 27551.</title>
        <authorList>
            <person name="Sarwar A."/>
            <person name="Parthasarathy S."/>
            <person name="Singh C."/>
            <person name="Siddavattam D."/>
        </authorList>
    </citation>
    <scope>NUCLEOTIDE SEQUENCE [LARGE SCALE GENOMIC DNA]</scope>
    <source>
        <strain evidence="15 16">ATCC 27551</strain>
    </source>
</reference>
<evidence type="ECO:0000256" key="12">
    <source>
        <dbReference type="RuleBase" id="RU003357"/>
    </source>
</evidence>
<keyword evidence="2 11" id="KW-0813">Transport</keyword>
<dbReference type="InterPro" id="IPR012910">
    <property type="entry name" value="Plug_dom"/>
</dbReference>
<dbReference type="InterPro" id="IPR039426">
    <property type="entry name" value="TonB-dep_rcpt-like"/>
</dbReference>
<feature type="domain" description="TonB-dependent receptor-like beta-barrel" evidence="13">
    <location>
        <begin position="298"/>
        <end position="754"/>
    </location>
</feature>
<evidence type="ECO:0000259" key="13">
    <source>
        <dbReference type="Pfam" id="PF00593"/>
    </source>
</evidence>
<evidence type="ECO:0000313" key="16">
    <source>
        <dbReference type="Proteomes" id="UP000311469"/>
    </source>
</evidence>
<evidence type="ECO:0000256" key="1">
    <source>
        <dbReference type="ARBA" id="ARBA00004571"/>
    </source>
</evidence>
<dbReference type="Pfam" id="PF07715">
    <property type="entry name" value="Plug"/>
    <property type="match status" value="1"/>
</dbReference>
<evidence type="ECO:0000256" key="11">
    <source>
        <dbReference type="PROSITE-ProRule" id="PRU01360"/>
    </source>
</evidence>
<dbReference type="Pfam" id="PF00593">
    <property type="entry name" value="TonB_dep_Rec_b-barrel"/>
    <property type="match status" value="1"/>
</dbReference>
<evidence type="ECO:0000256" key="6">
    <source>
        <dbReference type="ARBA" id="ARBA00023004"/>
    </source>
</evidence>
<gene>
    <name evidence="15" type="ORF">FIL70_11540</name>
</gene>
<accession>A0A5B8CEN8</accession>
<dbReference type="InterPro" id="IPR000531">
    <property type="entry name" value="Beta-barrel_TonB"/>
</dbReference>
<organism evidence="15 16">
    <name type="scientific">Sphingobium fuliginis ATCC 27551</name>
    <dbReference type="NCBI Taxonomy" id="1208342"/>
    <lineage>
        <taxon>Bacteria</taxon>
        <taxon>Pseudomonadati</taxon>
        <taxon>Pseudomonadota</taxon>
        <taxon>Alphaproteobacteria</taxon>
        <taxon>Sphingomonadales</taxon>
        <taxon>Sphingomonadaceae</taxon>
        <taxon>Sphingobium</taxon>
    </lineage>
</organism>
<keyword evidence="9 11" id="KW-0472">Membrane</keyword>
<dbReference type="Proteomes" id="UP000311469">
    <property type="component" value="Chromosome cSF1"/>
</dbReference>